<organism evidence="3 5">
    <name type="scientific">Acidithiobacillus thiooxidans</name>
    <name type="common">Thiobacillus thiooxidans</name>
    <dbReference type="NCBI Taxonomy" id="930"/>
    <lineage>
        <taxon>Bacteria</taxon>
        <taxon>Pseudomonadati</taxon>
        <taxon>Pseudomonadota</taxon>
        <taxon>Acidithiobacillia</taxon>
        <taxon>Acidithiobacillales</taxon>
        <taxon>Acidithiobacillaceae</taxon>
        <taxon>Acidithiobacillus</taxon>
    </lineage>
</organism>
<dbReference type="AlphaFoldDB" id="A0A1C2IYM1"/>
<dbReference type="OrthoDB" id="5318791at2"/>
<evidence type="ECO:0000313" key="5">
    <source>
        <dbReference type="Proteomes" id="UP000095008"/>
    </source>
</evidence>
<proteinExistence type="predicted"/>
<evidence type="ECO:0000313" key="4">
    <source>
        <dbReference type="Proteomes" id="UP000094893"/>
    </source>
</evidence>
<dbReference type="Proteomes" id="UP000095008">
    <property type="component" value="Unassembled WGS sequence"/>
</dbReference>
<dbReference type="SUPFAM" id="SSF53850">
    <property type="entry name" value="Periplasmic binding protein-like II"/>
    <property type="match status" value="1"/>
</dbReference>
<dbReference type="Gene3D" id="3.40.190.10">
    <property type="entry name" value="Periplasmic binding protein-like II"/>
    <property type="match status" value="3"/>
</dbReference>
<gene>
    <name evidence="3" type="ORF">A6M23_01475</name>
    <name evidence="2" type="ORF">A6P07_11815</name>
</gene>
<evidence type="ECO:0000256" key="1">
    <source>
        <dbReference type="SAM" id="SignalP"/>
    </source>
</evidence>
<dbReference type="STRING" id="930.GCA_002079865_04105"/>
<sequence>MKTKRQLWLCLILCCFALPAQADLRFLLPPVSSPAVMYAAFTPLANYLSHAINQKITLSFSANLQSFYNQADQNTPQMVLFCPIAYIRSAHQQAYYPLAGVIPTPGGNHSVIVVRRNSPIHNVLQLRNRSFVMGDPACAASSLVPLSMFRELGMTPKSFSVFRQSGSDQSALMDVAARFYDATAVAKNVAAPYIHSGTLRAIADAEVGPGDLLAASAGVPANVRTKLTAALLTAKMQDPVSIQALGGLAAGFKAINDGDYNALRTLYQEIHGVKLLPKVPQEAMTLGIPPTFTPIAAYQIFAPLQKALNEATGLPVQLVIPHNEQSFVADGRAGKFDFALLTPRMVAMEKTQMLPIAQSVPRHDLHGLAIIRRDMSTPGTGPSTGPLRIAFASPYCSARSLAKAKLLRLAGNRPVTWVPEGSEHAVFTALAENRATLGIVRTATVMALEKELPGIWSIVQSAGRAPVWTLVGKRQLPLGIHSAVKQQVAKMPLNVLDTAGFMRFSILPDA</sequence>
<protein>
    <submittedName>
        <fullName evidence="3">Phosphonate ABC transporter substrate-binding protein</fullName>
    </submittedName>
</protein>
<dbReference type="Pfam" id="PF12974">
    <property type="entry name" value="Phosphonate-bd"/>
    <property type="match status" value="2"/>
</dbReference>
<comment type="caution">
    <text evidence="3">The sequence shown here is derived from an EMBL/GenBank/DDBJ whole genome shotgun (WGS) entry which is preliminary data.</text>
</comment>
<dbReference type="RefSeq" id="WP_024892989.1">
    <property type="nucleotide sequence ID" value="NZ_JABBDV010000152.1"/>
</dbReference>
<dbReference type="PANTHER" id="PTHR35841">
    <property type="entry name" value="PHOSPHONATES-BINDING PERIPLASMIC PROTEIN"/>
    <property type="match status" value="1"/>
</dbReference>
<keyword evidence="1" id="KW-0732">Signal</keyword>
<feature type="signal peptide" evidence="1">
    <location>
        <begin position="1"/>
        <end position="22"/>
    </location>
</feature>
<keyword evidence="5" id="KW-1185">Reference proteome</keyword>
<dbReference type="EMBL" id="LWSA01000166">
    <property type="protein sequence ID" value="OCX71504.1"/>
    <property type="molecule type" value="Genomic_DNA"/>
</dbReference>
<dbReference type="eggNOG" id="COG3221">
    <property type="taxonomic scope" value="Bacteria"/>
</dbReference>
<evidence type="ECO:0000313" key="3">
    <source>
        <dbReference type="EMBL" id="OCX75744.1"/>
    </source>
</evidence>
<dbReference type="EMBL" id="LWRY01000010">
    <property type="protein sequence ID" value="OCX75744.1"/>
    <property type="molecule type" value="Genomic_DNA"/>
</dbReference>
<accession>A0A1C2IYM1</accession>
<dbReference type="PANTHER" id="PTHR35841:SF1">
    <property type="entry name" value="PHOSPHONATES-BINDING PERIPLASMIC PROTEIN"/>
    <property type="match status" value="1"/>
</dbReference>
<reference evidence="3 4" key="1">
    <citation type="journal article" date="2016" name="Int. J. Mol. Sci.">
        <title>Comparative genomics of the extreme acidophile Acidithiobacillus thiooxidans reveals intraspecific divergence and niche adaptation.</title>
        <authorList>
            <person name="Zhang X."/>
            <person name="Feng X."/>
            <person name="Tao J."/>
            <person name="Ma L."/>
            <person name="Xiao Y."/>
            <person name="Liang Y."/>
            <person name="Liu X."/>
            <person name="Yin H."/>
        </authorList>
    </citation>
    <scope>NUCLEOTIDE SEQUENCE [LARGE SCALE GENOMIC DNA]</scope>
    <source>
        <strain evidence="2 4">A02</strain>
        <strain evidence="3">DXS-W</strain>
    </source>
</reference>
<feature type="chain" id="PRO_5010079464" evidence="1">
    <location>
        <begin position="23"/>
        <end position="510"/>
    </location>
</feature>
<dbReference type="Proteomes" id="UP000094893">
    <property type="component" value="Unassembled WGS sequence"/>
</dbReference>
<name>A0A1C2IYM1_ACITH</name>
<evidence type="ECO:0000313" key="2">
    <source>
        <dbReference type="EMBL" id="OCX71504.1"/>
    </source>
</evidence>